<proteinExistence type="predicted"/>
<dbReference type="PANTHER" id="PTHR11228">
    <property type="entry name" value="RADICAL SAM DOMAIN PROTEIN"/>
    <property type="match status" value="1"/>
</dbReference>
<dbReference type="InterPro" id="IPR050377">
    <property type="entry name" value="Radical_SAM_PqqE_MftC-like"/>
</dbReference>
<dbReference type="Gene3D" id="3.20.20.70">
    <property type="entry name" value="Aldolase class I"/>
    <property type="match status" value="1"/>
</dbReference>
<gene>
    <name evidence="6" type="ORF">HMPREF1090_01011</name>
</gene>
<dbReference type="SFLD" id="SFLDS00029">
    <property type="entry name" value="Radical_SAM"/>
    <property type="match status" value="1"/>
</dbReference>
<feature type="domain" description="Radical SAM core" evidence="5">
    <location>
        <begin position="27"/>
        <end position="253"/>
    </location>
</feature>
<keyword evidence="3" id="KW-0408">Iron</keyword>
<evidence type="ECO:0000259" key="5">
    <source>
        <dbReference type="PROSITE" id="PS51918"/>
    </source>
</evidence>
<reference evidence="6 7" key="1">
    <citation type="submission" date="2013-01" db="EMBL/GenBank/DDBJ databases">
        <title>The Genome Sequence of Clostridium clostridioforme 90A8.</title>
        <authorList>
            <consortium name="The Broad Institute Genome Sequencing Platform"/>
            <person name="Earl A."/>
            <person name="Ward D."/>
            <person name="Feldgarden M."/>
            <person name="Gevers D."/>
            <person name="Courvalin P."/>
            <person name="Lambert T."/>
            <person name="Walker B."/>
            <person name="Young S.K."/>
            <person name="Zeng Q."/>
            <person name="Gargeya S."/>
            <person name="Fitzgerald M."/>
            <person name="Haas B."/>
            <person name="Abouelleil A."/>
            <person name="Alvarado L."/>
            <person name="Arachchi H.M."/>
            <person name="Berlin A.M."/>
            <person name="Chapman S.B."/>
            <person name="Dewar J."/>
            <person name="Goldberg J."/>
            <person name="Griggs A."/>
            <person name="Gujja S."/>
            <person name="Hansen M."/>
            <person name="Howarth C."/>
            <person name="Imamovic A."/>
            <person name="Larimer J."/>
            <person name="McCowan C."/>
            <person name="Murphy C."/>
            <person name="Neiman D."/>
            <person name="Pearson M."/>
            <person name="Priest M."/>
            <person name="Roberts A."/>
            <person name="Saif S."/>
            <person name="Shea T."/>
            <person name="Sisk P."/>
            <person name="Sykes S."/>
            <person name="Wortman J."/>
            <person name="Nusbaum C."/>
            <person name="Birren B."/>
        </authorList>
    </citation>
    <scope>NUCLEOTIDE SEQUENCE [LARGE SCALE GENOMIC DNA]</scope>
    <source>
        <strain evidence="6 7">90A8</strain>
    </source>
</reference>
<evidence type="ECO:0000256" key="1">
    <source>
        <dbReference type="ARBA" id="ARBA00022691"/>
    </source>
</evidence>
<dbReference type="GeneID" id="57964613"/>
<dbReference type="CDD" id="cd21109">
    <property type="entry name" value="SPASM"/>
    <property type="match status" value="1"/>
</dbReference>
<dbReference type="HOGENOM" id="CLU_009273_4_5_9"/>
<dbReference type="EMBL" id="AGYR01000007">
    <property type="protein sequence ID" value="ENZ18694.1"/>
    <property type="molecule type" value="Genomic_DNA"/>
</dbReference>
<dbReference type="AlphaFoldDB" id="A0A0E2HST6"/>
<dbReference type="SFLD" id="SFLDG01067">
    <property type="entry name" value="SPASM/twitch_domain_containing"/>
    <property type="match status" value="1"/>
</dbReference>
<dbReference type="InterPro" id="IPR058240">
    <property type="entry name" value="rSAM_sf"/>
</dbReference>
<evidence type="ECO:0000256" key="2">
    <source>
        <dbReference type="ARBA" id="ARBA00022723"/>
    </source>
</evidence>
<accession>A0A0E2HST6</accession>
<dbReference type="SUPFAM" id="SSF102114">
    <property type="entry name" value="Radical SAM enzymes"/>
    <property type="match status" value="1"/>
</dbReference>
<dbReference type="PROSITE" id="PS51918">
    <property type="entry name" value="RADICAL_SAM"/>
    <property type="match status" value="1"/>
</dbReference>
<organism evidence="6 7">
    <name type="scientific">[Clostridium] clostridioforme 90A8</name>
    <dbReference type="NCBI Taxonomy" id="999408"/>
    <lineage>
        <taxon>Bacteria</taxon>
        <taxon>Bacillati</taxon>
        <taxon>Bacillota</taxon>
        <taxon>Clostridia</taxon>
        <taxon>Lachnospirales</taxon>
        <taxon>Lachnospiraceae</taxon>
        <taxon>Enterocloster</taxon>
    </lineage>
</organism>
<dbReference type="Pfam" id="PF04055">
    <property type="entry name" value="Radical_SAM"/>
    <property type="match status" value="1"/>
</dbReference>
<dbReference type="InterPro" id="IPR013785">
    <property type="entry name" value="Aldolase_TIM"/>
</dbReference>
<dbReference type="GO" id="GO:0003824">
    <property type="term" value="F:catalytic activity"/>
    <property type="evidence" value="ECO:0007669"/>
    <property type="project" value="InterPro"/>
</dbReference>
<dbReference type="PANTHER" id="PTHR11228:SF7">
    <property type="entry name" value="PQQA PEPTIDE CYCLASE"/>
    <property type="match status" value="1"/>
</dbReference>
<dbReference type="GO" id="GO:0051536">
    <property type="term" value="F:iron-sulfur cluster binding"/>
    <property type="evidence" value="ECO:0007669"/>
    <property type="project" value="UniProtKB-KW"/>
</dbReference>
<name>A0A0E2HST6_9FIRM</name>
<dbReference type="GO" id="GO:0046872">
    <property type="term" value="F:metal ion binding"/>
    <property type="evidence" value="ECO:0007669"/>
    <property type="project" value="UniProtKB-KW"/>
</dbReference>
<comment type="caution">
    <text evidence="6">The sequence shown here is derived from an EMBL/GenBank/DDBJ whole genome shotgun (WGS) entry which is preliminary data.</text>
</comment>
<dbReference type="Proteomes" id="UP000013085">
    <property type="component" value="Unassembled WGS sequence"/>
</dbReference>
<dbReference type="CDD" id="cd01335">
    <property type="entry name" value="Radical_SAM"/>
    <property type="match status" value="1"/>
</dbReference>
<evidence type="ECO:0000313" key="7">
    <source>
        <dbReference type="Proteomes" id="UP000013085"/>
    </source>
</evidence>
<evidence type="ECO:0000313" key="6">
    <source>
        <dbReference type="EMBL" id="ENZ18694.1"/>
    </source>
</evidence>
<sequence length="382" mass="43853">MKKQDLFFILGPELISYRLNRWFGYKDFQPITLTYSVTAACQSKCKTCQIGAMFCQDPSRAKKDLRLDEIEKIFKNMRPVYFFNMSGGEPFLRPDLPEIVELACKYIKPRVVHTPTNGIMTERIAEHTEKIIRIVRQYDKNVPVTVKPSIDGVGKLHDEIRGVEGNFSQLLKTIVSLKRLEDRYDNFHLELGTVVSNFNIDYLDEIEDFVHGLGVESYRNEVAECRTEFFNLGDDITPPAEVYQKLIKEFAGKVEDNIGSKKSLAKTTEALRVVYYEIAGKILETGKQVIPCYAGVSNVHINYDGGVWPCCVLGYEKEMGNLRDYEYDFQKLWRSPRAEEVRAYIKSQNCACPLANQGYSNILMHVPSLVKAGRKMLEFSRK</sequence>
<protein>
    <recommendedName>
        <fullName evidence="5">Radical SAM core domain-containing protein</fullName>
    </recommendedName>
</protein>
<dbReference type="InterPro" id="IPR023885">
    <property type="entry name" value="4Fe4S-binding_SPASM_dom"/>
</dbReference>
<dbReference type="Pfam" id="PF13186">
    <property type="entry name" value="SPASM"/>
    <property type="match status" value="1"/>
</dbReference>
<dbReference type="RefSeq" id="WP_002594909.1">
    <property type="nucleotide sequence ID" value="NZ_KB850998.1"/>
</dbReference>
<dbReference type="InterPro" id="IPR007197">
    <property type="entry name" value="rSAM"/>
</dbReference>
<evidence type="ECO:0000256" key="3">
    <source>
        <dbReference type="ARBA" id="ARBA00023004"/>
    </source>
</evidence>
<keyword evidence="2" id="KW-0479">Metal-binding</keyword>
<dbReference type="PATRIC" id="fig|999408.3.peg.1080"/>
<evidence type="ECO:0000256" key="4">
    <source>
        <dbReference type="ARBA" id="ARBA00023014"/>
    </source>
</evidence>
<keyword evidence="1" id="KW-0949">S-adenosyl-L-methionine</keyword>
<keyword evidence="4" id="KW-0411">Iron-sulfur</keyword>